<dbReference type="PROSITE" id="PS50011">
    <property type="entry name" value="PROTEIN_KINASE_DOM"/>
    <property type="match status" value="1"/>
</dbReference>
<dbReference type="Pfam" id="PF00069">
    <property type="entry name" value="Pkinase"/>
    <property type="match status" value="1"/>
</dbReference>
<keyword evidence="3" id="KW-0547">Nucleotide-binding</keyword>
<evidence type="ECO:0000256" key="1">
    <source>
        <dbReference type="ARBA" id="ARBA00022527"/>
    </source>
</evidence>
<feature type="non-terminal residue" evidence="7">
    <location>
        <position position="1"/>
    </location>
</feature>
<dbReference type="Gene3D" id="1.10.510.10">
    <property type="entry name" value="Transferase(Phosphotransferase) domain 1"/>
    <property type="match status" value="1"/>
</dbReference>
<dbReference type="Proteomes" id="UP000838756">
    <property type="component" value="Unassembled WGS sequence"/>
</dbReference>
<dbReference type="InterPro" id="IPR011009">
    <property type="entry name" value="Kinase-like_dom_sf"/>
</dbReference>
<dbReference type="SUPFAM" id="SSF56112">
    <property type="entry name" value="Protein kinase-like (PK-like)"/>
    <property type="match status" value="1"/>
</dbReference>
<protein>
    <submittedName>
        <fullName evidence="7">Jg11609 protein</fullName>
    </submittedName>
</protein>
<evidence type="ECO:0000256" key="4">
    <source>
        <dbReference type="ARBA" id="ARBA00022777"/>
    </source>
</evidence>
<dbReference type="GO" id="GO:0004674">
    <property type="term" value="F:protein serine/threonine kinase activity"/>
    <property type="evidence" value="ECO:0007669"/>
    <property type="project" value="UniProtKB-KW"/>
</dbReference>
<evidence type="ECO:0000256" key="5">
    <source>
        <dbReference type="ARBA" id="ARBA00022840"/>
    </source>
</evidence>
<proteinExistence type="predicted"/>
<evidence type="ECO:0000313" key="8">
    <source>
        <dbReference type="Proteomes" id="UP000838756"/>
    </source>
</evidence>
<organism evidence="7 8">
    <name type="scientific">Pararge aegeria aegeria</name>
    <dbReference type="NCBI Taxonomy" id="348720"/>
    <lineage>
        <taxon>Eukaryota</taxon>
        <taxon>Metazoa</taxon>
        <taxon>Ecdysozoa</taxon>
        <taxon>Arthropoda</taxon>
        <taxon>Hexapoda</taxon>
        <taxon>Insecta</taxon>
        <taxon>Pterygota</taxon>
        <taxon>Neoptera</taxon>
        <taxon>Endopterygota</taxon>
        <taxon>Lepidoptera</taxon>
        <taxon>Glossata</taxon>
        <taxon>Ditrysia</taxon>
        <taxon>Papilionoidea</taxon>
        <taxon>Nymphalidae</taxon>
        <taxon>Satyrinae</taxon>
        <taxon>Satyrini</taxon>
        <taxon>Parargina</taxon>
        <taxon>Pararge</taxon>
    </lineage>
</organism>
<sequence>MIHSHASGSKLSCQSCAVVELFSSSRVSLSWQSPSGEVLPLCLFLLQTSIAVAKKRCCVQAVDWWSVGVLTYELLTGASPFTVEGEKNTQQEITKRIVRCSYPVPNDVSPRVQDFIKRLLVKDPRRRLGGGAEDAEELKNHLFFE</sequence>
<accession>A0A8S4RCG7</accession>
<keyword evidence="4" id="KW-0418">Kinase</keyword>
<feature type="domain" description="Protein kinase" evidence="6">
    <location>
        <begin position="1"/>
        <end position="144"/>
    </location>
</feature>
<gene>
    <name evidence="7" type="primary">jg11609</name>
    <name evidence="7" type="ORF">PAEG_LOCUS11396</name>
</gene>
<reference evidence="7" key="1">
    <citation type="submission" date="2022-03" db="EMBL/GenBank/DDBJ databases">
        <authorList>
            <person name="Lindestad O."/>
        </authorList>
    </citation>
    <scope>NUCLEOTIDE SEQUENCE</scope>
</reference>
<evidence type="ECO:0000259" key="6">
    <source>
        <dbReference type="PROSITE" id="PS50011"/>
    </source>
</evidence>
<dbReference type="GO" id="GO:0005524">
    <property type="term" value="F:ATP binding"/>
    <property type="evidence" value="ECO:0007669"/>
    <property type="project" value="UniProtKB-KW"/>
</dbReference>
<keyword evidence="8" id="KW-1185">Reference proteome</keyword>
<dbReference type="EMBL" id="CAKXAJ010024964">
    <property type="protein sequence ID" value="CAH2233425.1"/>
    <property type="molecule type" value="Genomic_DNA"/>
</dbReference>
<name>A0A8S4RCG7_9NEOP</name>
<evidence type="ECO:0000313" key="7">
    <source>
        <dbReference type="EMBL" id="CAH2233425.1"/>
    </source>
</evidence>
<dbReference type="OrthoDB" id="7420382at2759"/>
<evidence type="ECO:0000256" key="3">
    <source>
        <dbReference type="ARBA" id="ARBA00022741"/>
    </source>
</evidence>
<comment type="caution">
    <text evidence="7">The sequence shown here is derived from an EMBL/GenBank/DDBJ whole genome shotgun (WGS) entry which is preliminary data.</text>
</comment>
<dbReference type="AlphaFoldDB" id="A0A8S4RCG7"/>
<dbReference type="PANTHER" id="PTHR24351">
    <property type="entry name" value="RIBOSOMAL PROTEIN S6 KINASE"/>
    <property type="match status" value="1"/>
</dbReference>
<keyword evidence="5" id="KW-0067">ATP-binding</keyword>
<evidence type="ECO:0000256" key="2">
    <source>
        <dbReference type="ARBA" id="ARBA00022679"/>
    </source>
</evidence>
<keyword evidence="2" id="KW-0808">Transferase</keyword>
<dbReference type="InterPro" id="IPR000719">
    <property type="entry name" value="Prot_kinase_dom"/>
</dbReference>
<keyword evidence="1" id="KW-0723">Serine/threonine-protein kinase</keyword>